<dbReference type="Proteomes" id="UP000887566">
    <property type="component" value="Unplaced"/>
</dbReference>
<protein>
    <submittedName>
        <fullName evidence="4">SEA domain-containing protein</fullName>
    </submittedName>
</protein>
<dbReference type="WBParaSite" id="PSAMB.scaffold16507size1317.g36940.t1">
    <property type="protein sequence ID" value="PSAMB.scaffold16507size1317.g36940.t1"/>
    <property type="gene ID" value="PSAMB.scaffold16507size1317.g36940"/>
</dbReference>
<evidence type="ECO:0000259" key="2">
    <source>
        <dbReference type="PROSITE" id="PS50024"/>
    </source>
</evidence>
<dbReference type="InterPro" id="IPR036364">
    <property type="entry name" value="SEA_dom_sf"/>
</dbReference>
<evidence type="ECO:0000313" key="4">
    <source>
        <dbReference type="WBParaSite" id="PSAMB.scaffold16507size1317.g36940.t1"/>
    </source>
</evidence>
<feature type="region of interest" description="Disordered" evidence="1">
    <location>
        <begin position="150"/>
        <end position="169"/>
    </location>
</feature>
<evidence type="ECO:0000256" key="1">
    <source>
        <dbReference type="SAM" id="MobiDB-lite"/>
    </source>
</evidence>
<dbReference type="InterPro" id="IPR000082">
    <property type="entry name" value="SEA_dom"/>
</dbReference>
<proteinExistence type="predicted"/>
<dbReference type="Pfam" id="PF01390">
    <property type="entry name" value="SEA"/>
    <property type="match status" value="1"/>
</dbReference>
<reference evidence="4" key="1">
    <citation type="submission" date="2022-11" db="UniProtKB">
        <authorList>
            <consortium name="WormBaseParasite"/>
        </authorList>
    </citation>
    <scope>IDENTIFICATION</scope>
</reference>
<organism evidence="3 4">
    <name type="scientific">Plectus sambesii</name>
    <dbReference type="NCBI Taxonomy" id="2011161"/>
    <lineage>
        <taxon>Eukaryota</taxon>
        <taxon>Metazoa</taxon>
        <taxon>Ecdysozoa</taxon>
        <taxon>Nematoda</taxon>
        <taxon>Chromadorea</taxon>
        <taxon>Plectida</taxon>
        <taxon>Plectina</taxon>
        <taxon>Plectoidea</taxon>
        <taxon>Plectidae</taxon>
        <taxon>Plectus</taxon>
    </lineage>
</organism>
<feature type="compositionally biased region" description="Polar residues" evidence="1">
    <location>
        <begin position="153"/>
        <end position="169"/>
    </location>
</feature>
<dbReference type="PROSITE" id="PS50024">
    <property type="entry name" value="SEA"/>
    <property type="match status" value="1"/>
</dbReference>
<accession>A0A914V894</accession>
<name>A0A914V894_9BILA</name>
<evidence type="ECO:0000313" key="3">
    <source>
        <dbReference type="Proteomes" id="UP000887566"/>
    </source>
</evidence>
<dbReference type="SUPFAM" id="SSF82671">
    <property type="entry name" value="SEA domain"/>
    <property type="match status" value="1"/>
</dbReference>
<dbReference type="Gene3D" id="3.30.70.960">
    <property type="entry name" value="SEA domain"/>
    <property type="match status" value="1"/>
</dbReference>
<dbReference type="AlphaFoldDB" id="A0A914V894"/>
<sequence>LSLMLLVVIIGALVAIVVVTISRVQTHNSVLKLVRQYQGTLRIVDGSLLDFDAKMLDTKSTKFTERAAQIEQRIDALFDYSGLGSIYEGSTVTGFRFIVEVPALEVQFNIKTKVDVDLNVLDLLTIIRDSVRGKGFADATVDLASLTLEDQRLPTSDSPPNSPASTRKG</sequence>
<keyword evidence="3" id="KW-1185">Reference proteome</keyword>
<feature type="domain" description="SEA" evidence="2">
    <location>
        <begin position="33"/>
        <end position="160"/>
    </location>
</feature>